<dbReference type="PANTHER" id="PTHR10039:SF5">
    <property type="entry name" value="NACHT DOMAIN-CONTAINING PROTEIN"/>
    <property type="match status" value="1"/>
</dbReference>
<dbReference type="InterPro" id="IPR056884">
    <property type="entry name" value="NPHP3-like_N"/>
</dbReference>
<dbReference type="Gene3D" id="3.40.50.300">
    <property type="entry name" value="P-loop containing nucleotide triphosphate hydrolases"/>
    <property type="match status" value="1"/>
</dbReference>
<name>A0A6A6JM75_WESOR</name>
<reference evidence="3" key="1">
    <citation type="journal article" date="2020" name="Stud. Mycol.">
        <title>101 Dothideomycetes genomes: a test case for predicting lifestyles and emergence of pathogens.</title>
        <authorList>
            <person name="Haridas S."/>
            <person name="Albert R."/>
            <person name="Binder M."/>
            <person name="Bloem J."/>
            <person name="Labutti K."/>
            <person name="Salamov A."/>
            <person name="Andreopoulos B."/>
            <person name="Baker S."/>
            <person name="Barry K."/>
            <person name="Bills G."/>
            <person name="Bluhm B."/>
            <person name="Cannon C."/>
            <person name="Castanera R."/>
            <person name="Culley D."/>
            <person name="Daum C."/>
            <person name="Ezra D."/>
            <person name="Gonzalez J."/>
            <person name="Henrissat B."/>
            <person name="Kuo A."/>
            <person name="Liang C."/>
            <person name="Lipzen A."/>
            <person name="Lutzoni F."/>
            <person name="Magnuson J."/>
            <person name="Mondo S."/>
            <person name="Nolan M."/>
            <person name="Ohm R."/>
            <person name="Pangilinan J."/>
            <person name="Park H.-J."/>
            <person name="Ramirez L."/>
            <person name="Alfaro M."/>
            <person name="Sun H."/>
            <person name="Tritt A."/>
            <person name="Yoshinaga Y."/>
            <person name="Zwiers L.-H."/>
            <person name="Turgeon B."/>
            <person name="Goodwin S."/>
            <person name="Spatafora J."/>
            <person name="Crous P."/>
            <person name="Grigoriev I."/>
        </authorList>
    </citation>
    <scope>NUCLEOTIDE SEQUENCE</scope>
    <source>
        <strain evidence="3">CBS 379.55</strain>
    </source>
</reference>
<dbReference type="AlphaFoldDB" id="A0A6A6JM75"/>
<dbReference type="PANTHER" id="PTHR10039">
    <property type="entry name" value="AMELOGENIN"/>
    <property type="match status" value="1"/>
</dbReference>
<gene>
    <name evidence="3" type="ORF">EI97DRAFT_375181</name>
</gene>
<organism evidence="3 4">
    <name type="scientific">Westerdykella ornata</name>
    <dbReference type="NCBI Taxonomy" id="318751"/>
    <lineage>
        <taxon>Eukaryota</taxon>
        <taxon>Fungi</taxon>
        <taxon>Dikarya</taxon>
        <taxon>Ascomycota</taxon>
        <taxon>Pezizomycotina</taxon>
        <taxon>Dothideomycetes</taxon>
        <taxon>Pleosporomycetidae</taxon>
        <taxon>Pleosporales</taxon>
        <taxon>Sporormiaceae</taxon>
        <taxon>Westerdykella</taxon>
    </lineage>
</organism>
<keyword evidence="1" id="KW-0677">Repeat</keyword>
<dbReference type="GeneID" id="54548665"/>
<evidence type="ECO:0000313" key="3">
    <source>
        <dbReference type="EMBL" id="KAF2277691.1"/>
    </source>
</evidence>
<dbReference type="Proteomes" id="UP000800097">
    <property type="component" value="Unassembled WGS sequence"/>
</dbReference>
<dbReference type="SUPFAM" id="SSF52540">
    <property type="entry name" value="P-loop containing nucleoside triphosphate hydrolases"/>
    <property type="match status" value="1"/>
</dbReference>
<proteinExistence type="predicted"/>
<dbReference type="RefSeq" id="XP_033655230.1">
    <property type="nucleotide sequence ID" value="XM_033795490.1"/>
</dbReference>
<feature type="domain" description="Nephrocystin 3-like N-terminal" evidence="2">
    <location>
        <begin position="106"/>
        <end position="262"/>
    </location>
</feature>
<sequence length="395" mass="45797">MSIRKPELRSYTRYDSKITTPGRQSKWLHEHAAYQSQCGTTGEDGYSSHAQITTIDDRHSAIPEAHRATFEWIWRTPYGHQQWSDFPHWLREKQGICLLTKVIPDWVTGKAGSGKSTLMKYIYHDSRTHEGLRAWANGSVFVTAGFFFWNSGSAMQKSLLGLLQSILYEVLQQRPDIKERVFPRAVQEEVSRRWTSRPSNSDTFWTVPDLQAAFERLLRLPSLKICLFIDGLDEYEGDHGQIAELFQRILVSSSVKACLSSRPLPTFERSFSLCPSLRLQNLTYEDISRYVRDKLEGCDEVLRMRVSDPTEFQQLVEEIIAKASGVFLWVTLAVRSLLEGLTNFDRMADLRFRLKEIPDDLTQLYWHMLRSIKPAFYFNQAAKLLKIMHAAYRFP</sequence>
<dbReference type="EMBL" id="ML986490">
    <property type="protein sequence ID" value="KAF2277691.1"/>
    <property type="molecule type" value="Genomic_DNA"/>
</dbReference>
<dbReference type="InterPro" id="IPR027417">
    <property type="entry name" value="P-loop_NTPase"/>
</dbReference>
<dbReference type="OrthoDB" id="443402at2759"/>
<accession>A0A6A6JM75</accession>
<protein>
    <recommendedName>
        <fullName evidence="2">Nephrocystin 3-like N-terminal domain-containing protein</fullName>
    </recommendedName>
</protein>
<evidence type="ECO:0000313" key="4">
    <source>
        <dbReference type="Proteomes" id="UP000800097"/>
    </source>
</evidence>
<dbReference type="Pfam" id="PF24883">
    <property type="entry name" value="NPHP3_N"/>
    <property type="match status" value="1"/>
</dbReference>
<feature type="non-terminal residue" evidence="3">
    <location>
        <position position="395"/>
    </location>
</feature>
<evidence type="ECO:0000259" key="2">
    <source>
        <dbReference type="Pfam" id="PF24883"/>
    </source>
</evidence>
<keyword evidence="4" id="KW-1185">Reference proteome</keyword>
<evidence type="ECO:0000256" key="1">
    <source>
        <dbReference type="ARBA" id="ARBA00022737"/>
    </source>
</evidence>